<keyword evidence="2" id="KW-0413">Isomerase</keyword>
<comment type="caution">
    <text evidence="4">The sequence shown here is derived from an EMBL/GenBank/DDBJ whole genome shotgun (WGS) entry which is preliminary data.</text>
</comment>
<gene>
    <name evidence="4" type="ORF">Q5716_05360</name>
</gene>
<keyword evidence="5" id="KW-1185">Reference proteome</keyword>
<dbReference type="PANTHER" id="PTHR31690">
    <property type="entry name" value="FUCOSE MUTAROTASE"/>
    <property type="match status" value="1"/>
</dbReference>
<sequence>MLKNTDPLLSGELLKHLDELGHGDALVLADRNYPAYSAGVPVVRVDAGIVRAAEAILSVLPLDFAVPPVAKMEAYDDPDHLVPNAVRVLELARAAEGRDFELENIPRFDFYERARSARLVVLTREDEPYNDFVLVKGVIPQGA</sequence>
<dbReference type="RefSeq" id="WP_305002061.1">
    <property type="nucleotide sequence ID" value="NZ_JAUQUB010000001.1"/>
</dbReference>
<dbReference type="InterPro" id="IPR023750">
    <property type="entry name" value="RbsD-like_sf"/>
</dbReference>
<evidence type="ECO:0000256" key="2">
    <source>
        <dbReference type="ARBA" id="ARBA00023235"/>
    </source>
</evidence>
<protein>
    <submittedName>
        <fullName evidence="4">RbsD/FucU domain-containing protein</fullName>
    </submittedName>
</protein>
<evidence type="ECO:0000256" key="1">
    <source>
        <dbReference type="ARBA" id="ARBA00000223"/>
    </source>
</evidence>
<dbReference type="SUPFAM" id="SSF102546">
    <property type="entry name" value="RbsD-like"/>
    <property type="match status" value="1"/>
</dbReference>
<dbReference type="Pfam" id="PF05025">
    <property type="entry name" value="RbsD_FucU"/>
    <property type="match status" value="1"/>
</dbReference>
<accession>A0ABT9BKX6</accession>
<organism evidence="4 5">
    <name type="scientific">Antiquaquibacter soli</name>
    <dbReference type="NCBI Taxonomy" id="3064523"/>
    <lineage>
        <taxon>Bacteria</taxon>
        <taxon>Bacillati</taxon>
        <taxon>Actinomycetota</taxon>
        <taxon>Actinomycetes</taxon>
        <taxon>Micrococcales</taxon>
        <taxon>Microbacteriaceae</taxon>
        <taxon>Antiquaquibacter</taxon>
    </lineage>
</organism>
<dbReference type="Proteomes" id="UP001241072">
    <property type="component" value="Unassembled WGS sequence"/>
</dbReference>
<evidence type="ECO:0000256" key="3">
    <source>
        <dbReference type="ARBA" id="ARBA00036324"/>
    </source>
</evidence>
<proteinExistence type="predicted"/>
<evidence type="ECO:0000313" key="4">
    <source>
        <dbReference type="EMBL" id="MDO7881654.1"/>
    </source>
</evidence>
<evidence type="ECO:0000313" key="5">
    <source>
        <dbReference type="Proteomes" id="UP001241072"/>
    </source>
</evidence>
<dbReference type="Gene3D" id="3.40.1650.10">
    <property type="entry name" value="RbsD-like domain"/>
    <property type="match status" value="1"/>
</dbReference>
<comment type="catalytic activity">
    <reaction evidence="3">
        <text>alpha-L-fucose = beta-L-fucose</text>
        <dbReference type="Rhea" id="RHEA:25580"/>
        <dbReference type="ChEBI" id="CHEBI:42548"/>
        <dbReference type="ChEBI" id="CHEBI:42589"/>
        <dbReference type="EC" id="5.1.3.29"/>
    </reaction>
</comment>
<dbReference type="PANTHER" id="PTHR31690:SF4">
    <property type="entry name" value="FUCOSE MUTAROTASE"/>
    <property type="match status" value="1"/>
</dbReference>
<dbReference type="EMBL" id="JAUQUB010000001">
    <property type="protein sequence ID" value="MDO7881654.1"/>
    <property type="molecule type" value="Genomic_DNA"/>
</dbReference>
<comment type="catalytic activity">
    <reaction evidence="1">
        <text>beta-D-ribopyranose = beta-D-ribofuranose</text>
        <dbReference type="Rhea" id="RHEA:25432"/>
        <dbReference type="ChEBI" id="CHEBI:27476"/>
        <dbReference type="ChEBI" id="CHEBI:47002"/>
        <dbReference type="EC" id="5.4.99.62"/>
    </reaction>
</comment>
<name>A0ABT9BKX6_9MICO</name>
<dbReference type="InterPro" id="IPR007721">
    <property type="entry name" value="RbsD_FucU"/>
</dbReference>
<dbReference type="InterPro" id="IPR050443">
    <property type="entry name" value="RbsD/FucU_mutarotase"/>
</dbReference>
<reference evidence="4 5" key="1">
    <citation type="submission" date="2023-07" db="EMBL/GenBank/DDBJ databases">
        <title>Protaetiibacter sp. nov WY-16 isolated from soil.</title>
        <authorList>
            <person name="Liu B."/>
            <person name="Wan Y."/>
        </authorList>
    </citation>
    <scope>NUCLEOTIDE SEQUENCE [LARGE SCALE GENOMIC DNA]</scope>
    <source>
        <strain evidence="4 5">WY-16</strain>
    </source>
</reference>